<evidence type="ECO:0000256" key="6">
    <source>
        <dbReference type="ARBA" id="ARBA00022869"/>
    </source>
</evidence>
<feature type="disulfide bond" evidence="11">
    <location>
        <begin position="676"/>
        <end position="685"/>
    </location>
</feature>
<evidence type="ECO:0000256" key="3">
    <source>
        <dbReference type="ARBA" id="ARBA00022530"/>
    </source>
</evidence>
<dbReference type="InterPro" id="IPR002049">
    <property type="entry name" value="LE_dom"/>
</dbReference>
<dbReference type="EMBL" id="LR899531">
    <property type="protein sequence ID" value="CAD7240210.1"/>
    <property type="molecule type" value="Genomic_DNA"/>
</dbReference>
<evidence type="ECO:0000256" key="7">
    <source>
        <dbReference type="ARBA" id="ARBA00023157"/>
    </source>
</evidence>
<feature type="disulfide bond" evidence="11">
    <location>
        <begin position="122"/>
        <end position="134"/>
    </location>
</feature>
<dbReference type="OrthoDB" id="10011303at2759"/>
<dbReference type="PROSITE" id="PS00652">
    <property type="entry name" value="TNFR_NGFR_1"/>
    <property type="match status" value="1"/>
</dbReference>
<dbReference type="SMART" id="SM00181">
    <property type="entry name" value="EGF"/>
    <property type="match status" value="4"/>
</dbReference>
<evidence type="ECO:0000256" key="9">
    <source>
        <dbReference type="ARBA" id="ARBA00023292"/>
    </source>
</evidence>
<feature type="disulfide bond" evidence="11">
    <location>
        <begin position="26"/>
        <end position="38"/>
    </location>
</feature>
<feature type="domain" description="Laminin G" evidence="13">
    <location>
        <begin position="2030"/>
        <end position="2203"/>
    </location>
</feature>
<feature type="disulfide bond" evidence="11">
    <location>
        <begin position="124"/>
        <end position="141"/>
    </location>
</feature>
<dbReference type="SMART" id="SM00282">
    <property type="entry name" value="LamG"/>
    <property type="match status" value="5"/>
</dbReference>
<evidence type="ECO:0000256" key="8">
    <source>
        <dbReference type="ARBA" id="ARBA00023180"/>
    </source>
</evidence>
<keyword evidence="12" id="KW-0175">Coiled coil</keyword>
<feature type="domain" description="Laminin EGF-like" evidence="14">
    <location>
        <begin position="122"/>
        <end position="172"/>
    </location>
</feature>
<dbReference type="InterPro" id="IPR000742">
    <property type="entry name" value="EGF"/>
</dbReference>
<reference evidence="16" key="1">
    <citation type="submission" date="2020-11" db="EMBL/GenBank/DDBJ databases">
        <authorList>
            <person name="Tran Van P."/>
        </authorList>
    </citation>
    <scope>NUCLEOTIDE SEQUENCE</scope>
</reference>
<feature type="coiled-coil region" evidence="12">
    <location>
        <begin position="914"/>
        <end position="965"/>
    </location>
</feature>
<keyword evidence="2" id="KW-0964">Secreted</keyword>
<gene>
    <name evidence="16" type="ORF">DSTB1V02_LOCUS239</name>
</gene>
<evidence type="ECO:0000313" key="17">
    <source>
        <dbReference type="Proteomes" id="UP000677054"/>
    </source>
</evidence>
<dbReference type="SUPFAM" id="SSF57196">
    <property type="entry name" value="EGF/Laminin"/>
    <property type="match status" value="6"/>
</dbReference>
<keyword evidence="17" id="KW-1185">Reference proteome</keyword>
<feature type="domain" description="Laminin G" evidence="13">
    <location>
        <begin position="2209"/>
        <end position="2385"/>
    </location>
</feature>
<dbReference type="PRINTS" id="PR00011">
    <property type="entry name" value="EGFLAMININ"/>
</dbReference>
<evidence type="ECO:0000256" key="5">
    <source>
        <dbReference type="ARBA" id="ARBA00022737"/>
    </source>
</evidence>
<dbReference type="Pfam" id="PF24973">
    <property type="entry name" value="EGF_LMN_ATRN"/>
    <property type="match status" value="1"/>
</dbReference>
<dbReference type="PROSITE" id="PS50025">
    <property type="entry name" value="LAM_G_DOMAIN"/>
    <property type="match status" value="5"/>
</dbReference>
<dbReference type="FunFam" id="2.10.25.10:FF:000083">
    <property type="entry name" value="Laminin subunit alpha"/>
    <property type="match status" value="1"/>
</dbReference>
<accession>A0A7R8WXW0</accession>
<dbReference type="PROSITE" id="PS01248">
    <property type="entry name" value="EGF_LAM_1"/>
    <property type="match status" value="4"/>
</dbReference>
<dbReference type="InterPro" id="IPR001791">
    <property type="entry name" value="Laminin_G"/>
</dbReference>
<feature type="disulfide bond" evidence="11">
    <location>
        <begin position="97"/>
        <end position="106"/>
    </location>
</feature>
<feature type="disulfide bond" evidence="11">
    <location>
        <begin position="724"/>
        <end position="733"/>
    </location>
</feature>
<organism evidence="16">
    <name type="scientific">Darwinula stevensoni</name>
    <dbReference type="NCBI Taxonomy" id="69355"/>
    <lineage>
        <taxon>Eukaryota</taxon>
        <taxon>Metazoa</taxon>
        <taxon>Ecdysozoa</taxon>
        <taxon>Arthropoda</taxon>
        <taxon>Crustacea</taxon>
        <taxon>Oligostraca</taxon>
        <taxon>Ostracoda</taxon>
        <taxon>Podocopa</taxon>
        <taxon>Podocopida</taxon>
        <taxon>Darwinulocopina</taxon>
        <taxon>Darwinuloidea</taxon>
        <taxon>Darwinulidae</taxon>
        <taxon>Darwinula</taxon>
    </lineage>
</organism>
<dbReference type="InterPro" id="IPR050372">
    <property type="entry name" value="Neurexin-related_CASP"/>
</dbReference>
<proteinExistence type="predicted"/>
<evidence type="ECO:0000256" key="10">
    <source>
        <dbReference type="PROSITE-ProRule" id="PRU00122"/>
    </source>
</evidence>
<feature type="domain" description="Laminin G" evidence="13">
    <location>
        <begin position="1585"/>
        <end position="1754"/>
    </location>
</feature>
<protein>
    <submittedName>
        <fullName evidence="16">Uncharacterized protein</fullName>
    </submittedName>
</protein>
<dbReference type="Pfam" id="PF00053">
    <property type="entry name" value="EGF_laminin"/>
    <property type="match status" value="7"/>
</dbReference>
<feature type="disulfide bond" evidence="11">
    <location>
        <begin position="703"/>
        <end position="715"/>
    </location>
</feature>
<feature type="disulfide bond" evidence="11">
    <location>
        <begin position="628"/>
        <end position="637"/>
    </location>
</feature>
<keyword evidence="4" id="KW-0732">Signal</keyword>
<evidence type="ECO:0000259" key="13">
    <source>
        <dbReference type="PROSITE" id="PS50025"/>
    </source>
</evidence>
<feature type="domain" description="Laminin EGF-like" evidence="14">
    <location>
        <begin position="26"/>
        <end position="71"/>
    </location>
</feature>
<feature type="disulfide bond" evidence="10">
    <location>
        <begin position="1902"/>
        <end position="1929"/>
    </location>
</feature>
<dbReference type="SUPFAM" id="SSF49899">
    <property type="entry name" value="Concanavalin A-like lectins/glucanases"/>
    <property type="match status" value="5"/>
</dbReference>
<keyword evidence="9 11" id="KW-0424">Laminin EGF-like domain</keyword>
<dbReference type="PROSITE" id="PS00022">
    <property type="entry name" value="EGF_1"/>
    <property type="match status" value="1"/>
</dbReference>
<sequence length="2388" mass="262435">MYFRPGFCRRSVFSMTAEYNNGAQSCNCDFQGSLSFECEEMGGQCSCRPNVIGRKCNRCRTGFYGFPYCRSCDCPSTALCDPYTGMLDSSPMLLKRCRENVVGRTCDRCLAGYWAFPQCQLCNCDFRGTAEDICDQETSTCFCKENVYGRSCASCKPGTFNLEETNPDGCSKCFCFGKTSQCSSSFLYWDRVARLLVGETAVQNDQYGYSEMLDPWLTFAIEDIRGYSILSVATLLSASMIATEANAPISEIQDWKGTGIRQVAGNYQKAPIEASVTSYTDLMRMELGATGEDMAVYFSAPEVYLGNKLSSYGGHLSYTLLFIQGELSSGKGGRAKPAPDLILQGHNLTLLHYSLGDLSALESTSVSLELVERNFRLPSGSPATREQLMQVLYKLDGLYIRGNYWNPTAEARLSNISMPLGIEDFFDGAEPASSIEQCQCPPSYRGLSCEECAPGYYRAQTGPFGGFCVPCQCNGHSNECDPLTGKCLNCQHDTEGDYCQKCRAGYHGNATQGTPNDCLICACPLPLESNNFAKSCMVSEDGRAISCECKPGYYGPRCEVCAAGFYGQPEVPGEICKPCNCSGNIDPSDRRACDSVTGECLKCLGNTGCDCDQCGARNCDHSTGVCNCKENVIGDKCDRCAVDHWGFDICQGCRGCNCGAASMSTRCEETTGQCRCRPGVGGRTCDRCEPGYWNYTPNGCERCKCNPNYAFGGGCNPQTGQCECLPNVIGQNCDSCPHRWVLIPNKGCRECDTCTHDLLDVMDSMKSTIAPLLTEFETVSLSFFTTKRLMNINSTSDELRKKVEDFDPKLVNLSPPSLEIDDLTAKVDDFALSAEGNLLEATDGLDSSALILESGIKMQKEAEKNVKEVRDIVTRVGHLAIGFEHAAGKSPFPYKARYATPTRDLLGTSFCSPSERANMELEEAQQLLESMKEFQVPVKEDIGQLEDLRNNMTHIRDRLAELQNQSSQSLQKVSSAMDAINKVKATDMQRKLQDAGINAEESRNRTIEADRRTLEAEDLFKNATTNYQVLSGRPPGGNPPFAIRTHVFRARWIFPPGNPPGGHRSNRVEIRLGGHPPGSKSTWEVGDESVTQLETFKQELKNAAESQNGDLRRVVLDSQRHARDLERKAKDLDNLIADTRTMSENAVNAANSNKDIVKATEEAREAGKEARKTALDTKEKLGGVGSRSNESLGVAKELKKESLSSADAVQNQLAANLANGRFLTELTADTVETIKANLSEIQRQIGLLPALNDPDRLNADDALQASQKANETANSVLREVERLNLVALKVNRSSKAYQPMMLLALLEDGGEKKYRDDPPRMRELADRLTLKQAELKAKGEKVGMSIHTLKMKIAKAREQANRQVLDIYFVSLFFKIKVGLQFKPDTTLQLQNPEGLNAAATSTKLSLYFKTDKKDGFLAYLGNEEGTHTKLKNTNTDDFLALELEDGFATLVADLGSGVRRIPNTKKYVADDIWYRAIVERVGKTVELKIVEEGPNQEEIVHSVTGKTAGPKSVLNLDQEKSSLYVGGFPGDAKVQQNVRYKSFDGSIEGVEVNDQPVGLWNFKQANNNVHAEIERDRLKTVKPSTGLQFEGKGYAAIDRKAHQFRNKFFIKMNFKTYADNGLLLLVGKNKRFLSLELRDGRIMYQYDLGSGPVRSITDKTYSDGEWHTLQAQRQGREGQLTVDGENMERITSPGQEMNLRVSDYIYFGGYPGTHGYVDVTNIGFDGCIDDVGISNTPVDLSQNREAIGVSHGCPVRTARTVSFDSSAPGYVAIPKAPIGDDLQVTFKFKTLKNDGVLFHAGNEGAKDYVSISLSKGGLVMETPEYRLDTGPDHELNDEHWHYVTATKDSKGLRIDLDDFRVYELNFTEEKRGAKLTTPLFFGGVPGTYSPGTYPRSRFVGCIADTTVNGDLVNFANSTEGFGAQLESCPIADPVAAKSPLPTAPSFPEIFDVEVTFPFEDRGREGTTAAPTFPVPSPGAYEEDDYYDDLIVDGVESTGTTKKPAPTLPPHACALPQNPAVDSELNEHSGQRFGGNPESRQEFDSLPYKVHTDSEFSVEFKSDSKDGVIFYVSDNNHIDFIALYVKNGQVYYAFNCGSGAAVLSSERSYSDGKWHEVSFNREENRGILMIDDQTVAEGESQGNTKSINVNPPYFLGGLSQEAQNDSKKNLQGISMGFAGCLRNFRMKGRSLGEPKSSVEVVPCSEKVEAGVFFYSEPGYAIADETFHVGKSIKLKLQIKPRTTSGVLLSVTNPEVKDFMTLEMINGSVKFTVDNGAGPFWATYTSPEEYGLCDGEWHTISMVKTGNLVTLSVDDVFTNPGIGQPGITVTNTNHPLYVGGHPWKNSNIVEHFATSAQYVGCIRNVVVNESPLPLNRVVGKATVNTCPTI</sequence>
<dbReference type="CDD" id="cd00110">
    <property type="entry name" value="LamG"/>
    <property type="match status" value="5"/>
</dbReference>
<evidence type="ECO:0000259" key="15">
    <source>
        <dbReference type="PROSITE" id="PS51115"/>
    </source>
</evidence>
<feature type="domain" description="Laminin G" evidence="13">
    <location>
        <begin position="1379"/>
        <end position="1574"/>
    </location>
</feature>
<dbReference type="SMART" id="SM00180">
    <property type="entry name" value="EGF_Lam"/>
    <property type="match status" value="9"/>
</dbReference>
<keyword evidence="6" id="KW-0084">Basement membrane</keyword>
<dbReference type="InterPro" id="IPR056863">
    <property type="entry name" value="LMN_ATRN_NET-like_EGF"/>
</dbReference>
<dbReference type="GO" id="GO:0005576">
    <property type="term" value="C:extracellular region"/>
    <property type="evidence" value="ECO:0007669"/>
    <property type="project" value="UniProtKB-ARBA"/>
</dbReference>
<dbReference type="Proteomes" id="UP000677054">
    <property type="component" value="Unassembled WGS sequence"/>
</dbReference>
<dbReference type="PANTHER" id="PTHR15036">
    <property type="entry name" value="PIKACHURIN-LIKE PROTEIN"/>
    <property type="match status" value="1"/>
</dbReference>
<evidence type="ECO:0000256" key="11">
    <source>
        <dbReference type="PROSITE-ProRule" id="PRU00460"/>
    </source>
</evidence>
<dbReference type="Gene3D" id="2.60.120.200">
    <property type="match status" value="5"/>
</dbReference>
<dbReference type="Pfam" id="PF02210">
    <property type="entry name" value="Laminin_G_2"/>
    <property type="match status" value="5"/>
</dbReference>
<feature type="domain" description="Laminin EGF-like" evidence="14">
    <location>
        <begin position="703"/>
        <end position="750"/>
    </location>
</feature>
<dbReference type="Gene3D" id="2.10.25.10">
    <property type="entry name" value="Laminin"/>
    <property type="match status" value="10"/>
</dbReference>
<evidence type="ECO:0000259" key="14">
    <source>
        <dbReference type="PROSITE" id="PS50027"/>
    </source>
</evidence>
<feature type="domain" description="Laminin IV type A" evidence="15">
    <location>
        <begin position="250"/>
        <end position="437"/>
    </location>
</feature>
<feature type="domain" description="Laminin G" evidence="13">
    <location>
        <begin position="1761"/>
        <end position="1929"/>
    </location>
</feature>
<dbReference type="FunFam" id="2.10.25.10:FF:000074">
    <property type="entry name" value="Laminin subunit alpha"/>
    <property type="match status" value="1"/>
</dbReference>
<dbReference type="InterPro" id="IPR013320">
    <property type="entry name" value="ConA-like_dom_sf"/>
</dbReference>
<feature type="disulfide bond" evidence="11">
    <location>
        <begin position="47"/>
        <end position="56"/>
    </location>
</feature>
<keyword evidence="3" id="KW-0272">Extracellular matrix</keyword>
<name>A0A7R8WXW0_9CRUS</name>
<dbReference type="FunFam" id="2.10.25.10:FF:000407">
    <property type="entry name" value="Laminin subunit alpha-3"/>
    <property type="match status" value="1"/>
</dbReference>
<keyword evidence="8" id="KW-0325">Glycoprotein</keyword>
<dbReference type="SMART" id="SM00281">
    <property type="entry name" value="LamB"/>
    <property type="match status" value="1"/>
</dbReference>
<evidence type="ECO:0000256" key="12">
    <source>
        <dbReference type="SAM" id="Coils"/>
    </source>
</evidence>
<feature type="domain" description="Laminin EGF-like" evidence="14">
    <location>
        <begin position="609"/>
        <end position="655"/>
    </location>
</feature>
<comment type="caution">
    <text evidence="11">Lacks conserved residue(s) required for the propagation of feature annotation.</text>
</comment>
<evidence type="ECO:0000256" key="1">
    <source>
        <dbReference type="ARBA" id="ARBA00004302"/>
    </source>
</evidence>
<dbReference type="PANTHER" id="PTHR15036:SF67">
    <property type="entry name" value="LAMININ SUBUNIT ALPHA-LIKE PROTEIN"/>
    <property type="match status" value="1"/>
</dbReference>
<dbReference type="GO" id="GO:0005604">
    <property type="term" value="C:basement membrane"/>
    <property type="evidence" value="ECO:0007669"/>
    <property type="project" value="UniProtKB-SubCell"/>
</dbReference>
<dbReference type="CDD" id="cd00055">
    <property type="entry name" value="EGF_Lam"/>
    <property type="match status" value="8"/>
</dbReference>
<feature type="domain" description="Laminin EGF-like" evidence="14">
    <location>
        <begin position="471"/>
        <end position="520"/>
    </location>
</feature>
<feature type="domain" description="Laminin EGF-like" evidence="14">
    <location>
        <begin position="656"/>
        <end position="702"/>
    </location>
</feature>
<dbReference type="FunFam" id="2.10.25.10:FF:000033">
    <property type="entry name" value="Laminin subunit alpha 2"/>
    <property type="match status" value="1"/>
</dbReference>
<feature type="disulfide bond" evidence="11">
    <location>
        <begin position="143"/>
        <end position="152"/>
    </location>
</feature>
<dbReference type="FunFam" id="2.10.25.10:FF:000106">
    <property type="entry name" value="Heparan sulfate proteoglycan 2"/>
    <property type="match status" value="1"/>
</dbReference>
<feature type="coiled-coil region" evidence="12">
    <location>
        <begin position="1122"/>
        <end position="1169"/>
    </location>
</feature>
<feature type="domain" description="Laminin EGF-like" evidence="14">
    <location>
        <begin position="72"/>
        <end position="121"/>
    </location>
</feature>
<feature type="disulfide bond" evidence="11">
    <location>
        <begin position="28"/>
        <end position="45"/>
    </location>
</feature>
<evidence type="ECO:0000256" key="4">
    <source>
        <dbReference type="ARBA" id="ARBA00022729"/>
    </source>
</evidence>
<dbReference type="PROSITE" id="PS51115">
    <property type="entry name" value="LAMININ_IVA"/>
    <property type="match status" value="1"/>
</dbReference>
<keyword evidence="7 11" id="KW-1015">Disulfide bond</keyword>
<dbReference type="Pfam" id="PF00052">
    <property type="entry name" value="Laminin_B"/>
    <property type="match status" value="1"/>
</dbReference>
<keyword evidence="5" id="KW-0677">Repeat</keyword>
<evidence type="ECO:0000313" key="16">
    <source>
        <dbReference type="EMBL" id="CAD7240210.1"/>
    </source>
</evidence>
<comment type="subcellular location">
    <subcellularLocation>
        <location evidence="1">Secreted</location>
        <location evidence="1">Extracellular space</location>
        <location evidence="1">Extracellular matrix</location>
        <location evidence="1">Basement membrane</location>
    </subcellularLocation>
</comment>
<feature type="disulfide bond" evidence="11">
    <location>
        <begin position="705"/>
        <end position="722"/>
    </location>
</feature>
<dbReference type="EMBL" id="CAJPEV010000014">
    <property type="protein sequence ID" value="CAG0878724.1"/>
    <property type="molecule type" value="Genomic_DNA"/>
</dbReference>
<dbReference type="InterPro" id="IPR000034">
    <property type="entry name" value="Laminin_IV"/>
</dbReference>
<evidence type="ECO:0000256" key="2">
    <source>
        <dbReference type="ARBA" id="ARBA00022525"/>
    </source>
</evidence>
<dbReference type="InterPro" id="IPR001368">
    <property type="entry name" value="TNFR/NGFR_Cys_rich_reg"/>
</dbReference>
<dbReference type="PROSITE" id="PS50027">
    <property type="entry name" value="EGF_LAM_2"/>
    <property type="match status" value="7"/>
</dbReference>
<feature type="disulfide bond" evidence="11">
    <location>
        <begin position="490"/>
        <end position="499"/>
    </location>
</feature>